<comment type="subcellular location">
    <subcellularLocation>
        <location evidence="1 4">Cytoplasm</location>
    </subcellularLocation>
</comment>
<reference evidence="5 7" key="1">
    <citation type="submission" date="2015-02" db="EMBL/GenBank/DDBJ databases">
        <title>Single-cell genomics of uncultivated deep-branching MTB reveals a conserved set of magnetosome genes.</title>
        <authorList>
            <person name="Kolinko S."/>
            <person name="Richter M."/>
            <person name="Glockner F.O."/>
            <person name="Brachmann A."/>
            <person name="Schuler D."/>
        </authorList>
    </citation>
    <scope>NUCLEOTIDE SEQUENCE [LARGE SCALE GENOMIC DNA]</scope>
    <source>
        <strain evidence="5">TM-1</strain>
    </source>
</reference>
<dbReference type="InterPro" id="IPR005623">
    <property type="entry name" value="Chaperone_NapD_NO3_reduct"/>
</dbReference>
<dbReference type="GO" id="GO:0005048">
    <property type="term" value="F:signal sequence binding"/>
    <property type="evidence" value="ECO:0007669"/>
    <property type="project" value="UniProtKB-UniRule"/>
</dbReference>
<dbReference type="GO" id="GO:0005737">
    <property type="term" value="C:cytoplasm"/>
    <property type="evidence" value="ECO:0007669"/>
    <property type="project" value="UniProtKB-SubCell"/>
</dbReference>
<accession>A0A0F3GSS5</accession>
<comment type="subunit">
    <text evidence="4">Interacts with the cytoplasmic NapA precursor.</text>
</comment>
<evidence type="ECO:0000313" key="5">
    <source>
        <dbReference type="EMBL" id="KJU84877.1"/>
    </source>
</evidence>
<comment type="similarity">
    <text evidence="4">Belongs to the NapD family.</text>
</comment>
<keyword evidence="7" id="KW-1185">Reference proteome</keyword>
<dbReference type="GO" id="GO:0051224">
    <property type="term" value="P:negative regulation of protein transport"/>
    <property type="evidence" value="ECO:0007669"/>
    <property type="project" value="UniProtKB-UniRule"/>
</dbReference>
<evidence type="ECO:0000313" key="6">
    <source>
        <dbReference type="EMBL" id="KJU84879.1"/>
    </source>
</evidence>
<evidence type="ECO:0000256" key="4">
    <source>
        <dbReference type="HAMAP-Rule" id="MF_02200"/>
    </source>
</evidence>
<evidence type="ECO:0000256" key="2">
    <source>
        <dbReference type="ARBA" id="ARBA00022490"/>
    </source>
</evidence>
<keyword evidence="3 4" id="KW-0143">Chaperone</keyword>
<evidence type="ECO:0000256" key="3">
    <source>
        <dbReference type="ARBA" id="ARBA00023186"/>
    </source>
</evidence>
<dbReference type="AlphaFoldDB" id="A0A0F3GSS5"/>
<dbReference type="Pfam" id="PF03927">
    <property type="entry name" value="NapD"/>
    <property type="match status" value="1"/>
</dbReference>
<organism evidence="5 7">
    <name type="scientific">Candidatus Magnetobacterium bavaricum</name>
    <dbReference type="NCBI Taxonomy" id="29290"/>
    <lineage>
        <taxon>Bacteria</taxon>
        <taxon>Pseudomonadati</taxon>
        <taxon>Nitrospirota</taxon>
        <taxon>Thermodesulfovibrionia</taxon>
        <taxon>Thermodesulfovibrionales</taxon>
        <taxon>Candidatus Magnetobacteriaceae</taxon>
        <taxon>Candidatus Magnetobacterium</taxon>
    </lineage>
</organism>
<dbReference type="HAMAP" id="MF_02200">
    <property type="entry name" value="NapD"/>
    <property type="match status" value="1"/>
</dbReference>
<evidence type="ECO:0000256" key="1">
    <source>
        <dbReference type="ARBA" id="ARBA00004496"/>
    </source>
</evidence>
<dbReference type="EMBL" id="LACI01001258">
    <property type="protein sequence ID" value="KJU84877.1"/>
    <property type="molecule type" value="Genomic_DNA"/>
</dbReference>
<dbReference type="EMBL" id="LACI01001258">
    <property type="protein sequence ID" value="KJU84879.1"/>
    <property type="molecule type" value="Genomic_DNA"/>
</dbReference>
<evidence type="ECO:0000313" key="7">
    <source>
        <dbReference type="Proteomes" id="UP000033423"/>
    </source>
</evidence>
<comment type="function">
    <text evidence="4">Chaperone for NapA, the catalytic subunit of the periplasmic nitrate reductase. It binds directly and specifically to the twin-arginine signal peptide of NapA, preventing premature interaction with the Tat translocase and premature export.</text>
</comment>
<keyword evidence="2 4" id="KW-0963">Cytoplasm</keyword>
<name>A0A0F3GSS5_9BACT</name>
<gene>
    <name evidence="4" type="primary">napD</name>
    <name evidence="5" type="ORF">MBAV_002927</name>
    <name evidence="6" type="ORF">MBAV_002929</name>
</gene>
<proteinExistence type="inferred from homology"/>
<comment type="caution">
    <text evidence="5">The sequence shown here is derived from an EMBL/GenBank/DDBJ whole genome shotgun (WGS) entry which is preliminary data.</text>
</comment>
<dbReference type="Gene3D" id="3.30.70.920">
    <property type="match status" value="1"/>
</dbReference>
<protein>
    <recommendedName>
        <fullName evidence="4">Chaperone NapD</fullName>
    </recommendedName>
    <alternativeName>
        <fullName evidence="4">NapA signal peptide-binding chaperone NapD</fullName>
    </alternativeName>
</protein>
<dbReference type="Proteomes" id="UP000033423">
    <property type="component" value="Unassembled WGS sequence"/>
</dbReference>
<sequence length="78" mass="8727">MNITSVVVQTNSWHMADVLESLQRVEGCQVHFTDDEGKIIITVEGQSQDEDMKTLRTISELPHVLSANMAFTCSDTED</sequence>
<dbReference type="PANTHER" id="PTHR38603:SF1">
    <property type="entry name" value="CHAPERONE NAPD"/>
    <property type="match status" value="1"/>
</dbReference>
<dbReference type="PANTHER" id="PTHR38603">
    <property type="entry name" value="CHAPERONE NAPD"/>
    <property type="match status" value="1"/>
</dbReference>